<reference evidence="1" key="1">
    <citation type="submission" date="2020-06" db="EMBL/GenBank/DDBJ databases">
        <authorList>
            <person name="Li T."/>
            <person name="Hu X."/>
            <person name="Zhang T."/>
            <person name="Song X."/>
            <person name="Zhang H."/>
            <person name="Dai N."/>
            <person name="Sheng W."/>
            <person name="Hou X."/>
            <person name="Wei L."/>
        </authorList>
    </citation>
    <scope>NUCLEOTIDE SEQUENCE</scope>
    <source>
        <strain evidence="1">G01</strain>
        <tissue evidence="1">Leaf</tissue>
    </source>
</reference>
<accession>A0AAW2MJ47</accession>
<evidence type="ECO:0000313" key="1">
    <source>
        <dbReference type="EMBL" id="KAL0331385.1"/>
    </source>
</evidence>
<comment type="caution">
    <text evidence="1">The sequence shown here is derived from an EMBL/GenBank/DDBJ whole genome shotgun (WGS) entry which is preliminary data.</text>
</comment>
<protein>
    <submittedName>
        <fullName evidence="1">Uncharacterized protein</fullName>
    </submittedName>
</protein>
<name>A0AAW2MJ47_9LAMI</name>
<dbReference type="AlphaFoldDB" id="A0AAW2MJ47"/>
<proteinExistence type="predicted"/>
<dbReference type="EMBL" id="JACGWK010000010">
    <property type="protein sequence ID" value="KAL0331385.1"/>
    <property type="molecule type" value="Genomic_DNA"/>
</dbReference>
<organism evidence="1">
    <name type="scientific">Sesamum angustifolium</name>
    <dbReference type="NCBI Taxonomy" id="2727405"/>
    <lineage>
        <taxon>Eukaryota</taxon>
        <taxon>Viridiplantae</taxon>
        <taxon>Streptophyta</taxon>
        <taxon>Embryophyta</taxon>
        <taxon>Tracheophyta</taxon>
        <taxon>Spermatophyta</taxon>
        <taxon>Magnoliopsida</taxon>
        <taxon>eudicotyledons</taxon>
        <taxon>Gunneridae</taxon>
        <taxon>Pentapetalae</taxon>
        <taxon>asterids</taxon>
        <taxon>lamiids</taxon>
        <taxon>Lamiales</taxon>
        <taxon>Pedaliaceae</taxon>
        <taxon>Sesamum</taxon>
    </lineage>
</organism>
<gene>
    <name evidence="1" type="ORF">Sangu_1684000</name>
</gene>
<reference evidence="1" key="2">
    <citation type="journal article" date="2024" name="Plant">
        <title>Genomic evolution and insights into agronomic trait innovations of Sesamum species.</title>
        <authorList>
            <person name="Miao H."/>
            <person name="Wang L."/>
            <person name="Qu L."/>
            <person name="Liu H."/>
            <person name="Sun Y."/>
            <person name="Le M."/>
            <person name="Wang Q."/>
            <person name="Wei S."/>
            <person name="Zheng Y."/>
            <person name="Lin W."/>
            <person name="Duan Y."/>
            <person name="Cao H."/>
            <person name="Xiong S."/>
            <person name="Wang X."/>
            <person name="Wei L."/>
            <person name="Li C."/>
            <person name="Ma Q."/>
            <person name="Ju M."/>
            <person name="Zhao R."/>
            <person name="Li G."/>
            <person name="Mu C."/>
            <person name="Tian Q."/>
            <person name="Mei H."/>
            <person name="Zhang T."/>
            <person name="Gao T."/>
            <person name="Zhang H."/>
        </authorList>
    </citation>
    <scope>NUCLEOTIDE SEQUENCE</scope>
    <source>
        <strain evidence="1">G01</strain>
    </source>
</reference>
<sequence>MADSARRRMLWFERFGGNKCLLGLNFLRSVWGMWMVDSVVRDFLLKSFEDDNGEAEAAGRNCGVGKSLGRSRDRERGCGGGLNCLLVYLSWRSEIILILVKKVKTNAKPSVAEGDSLFLSS</sequence>